<feature type="domain" description="Myb/SANT-like" evidence="3">
    <location>
        <begin position="47"/>
        <end position="131"/>
    </location>
</feature>
<gene>
    <name evidence="4" type="ORF">FRX31_024768</name>
</gene>
<dbReference type="InterPro" id="IPR024752">
    <property type="entry name" value="Myb/SANT-like_dom"/>
</dbReference>
<feature type="region of interest" description="Disordered" evidence="2">
    <location>
        <begin position="215"/>
        <end position="234"/>
    </location>
</feature>
<evidence type="ECO:0000256" key="2">
    <source>
        <dbReference type="SAM" id="MobiDB-lite"/>
    </source>
</evidence>
<keyword evidence="1" id="KW-0175">Coiled coil</keyword>
<dbReference type="Proteomes" id="UP000554482">
    <property type="component" value="Unassembled WGS sequence"/>
</dbReference>
<dbReference type="PANTHER" id="PTHR47584">
    <property type="match status" value="1"/>
</dbReference>
<keyword evidence="5" id="KW-1185">Reference proteome</keyword>
<name>A0A7J6VLK6_THATH</name>
<dbReference type="OrthoDB" id="1730132at2759"/>
<evidence type="ECO:0000313" key="5">
    <source>
        <dbReference type="Proteomes" id="UP000554482"/>
    </source>
</evidence>
<dbReference type="PANTHER" id="PTHR47584:SF14">
    <property type="entry name" value="L10-INTERACTING MYB DOMAIN-CONTAINING PROTEIN-LIKE"/>
    <property type="match status" value="1"/>
</dbReference>
<protein>
    <recommendedName>
        <fullName evidence="3">Myb/SANT-like domain-containing protein</fullName>
    </recommendedName>
</protein>
<dbReference type="EMBL" id="JABWDY010030404">
    <property type="protein sequence ID" value="KAF5185641.1"/>
    <property type="molecule type" value="Genomic_DNA"/>
</dbReference>
<comment type="caution">
    <text evidence="4">The sequence shown here is derived from an EMBL/GenBank/DDBJ whole genome shotgun (WGS) entry which is preliminary data.</text>
</comment>
<reference evidence="4 5" key="1">
    <citation type="submission" date="2020-06" db="EMBL/GenBank/DDBJ databases">
        <title>Transcriptomic and genomic resources for Thalictrum thalictroides and T. hernandezii: Facilitating candidate gene discovery in an emerging model plant lineage.</title>
        <authorList>
            <person name="Arias T."/>
            <person name="Riano-Pachon D.M."/>
            <person name="Di Stilio V.S."/>
        </authorList>
    </citation>
    <scope>NUCLEOTIDE SEQUENCE [LARGE SCALE GENOMIC DNA]</scope>
    <source>
        <strain evidence="5">cv. WT478/WT964</strain>
        <tissue evidence="4">Leaves</tissue>
    </source>
</reference>
<evidence type="ECO:0000259" key="3">
    <source>
        <dbReference type="Pfam" id="PF12776"/>
    </source>
</evidence>
<sequence>MAAKNTVKRIKKEITIIKDDKAIVKDAENVSTPHHVFSTIPGLAERFIAICQKEVTDWGLQGSSLKTNSWKTLKTMLNAEFGLNFDQKALKNRWDSQRRKYTAWRNVIGRSGGGINHLTGEIDWPEHKWEERFPEAKTFKNNPLTNAQELYNLFEGTTACGDYVWSTGAENNDDNPIMVEDLPAHIDSMVTDLEEGNKDTYWSNVTLIDDDQTVTPKCEQGSSSSRIDKKRKRSIDTSDSMVTNLLGMLNDQFSYIKSNNEAARAEREAEKAAKAFEKAAQEAQMEACSLSECITVLNELREFGELPKGAYEKAMVKFVENPDYRKAFMQMVEMEHKILFVVGLTSS</sequence>
<proteinExistence type="predicted"/>
<feature type="coiled-coil region" evidence="1">
    <location>
        <begin position="255"/>
        <end position="286"/>
    </location>
</feature>
<accession>A0A7J6VLK6</accession>
<dbReference type="InterPro" id="IPR045026">
    <property type="entry name" value="LIMYB"/>
</dbReference>
<evidence type="ECO:0000256" key="1">
    <source>
        <dbReference type="SAM" id="Coils"/>
    </source>
</evidence>
<evidence type="ECO:0000313" key="4">
    <source>
        <dbReference type="EMBL" id="KAF5185641.1"/>
    </source>
</evidence>
<organism evidence="4 5">
    <name type="scientific">Thalictrum thalictroides</name>
    <name type="common">Rue-anemone</name>
    <name type="synonym">Anemone thalictroides</name>
    <dbReference type="NCBI Taxonomy" id="46969"/>
    <lineage>
        <taxon>Eukaryota</taxon>
        <taxon>Viridiplantae</taxon>
        <taxon>Streptophyta</taxon>
        <taxon>Embryophyta</taxon>
        <taxon>Tracheophyta</taxon>
        <taxon>Spermatophyta</taxon>
        <taxon>Magnoliopsida</taxon>
        <taxon>Ranunculales</taxon>
        <taxon>Ranunculaceae</taxon>
        <taxon>Thalictroideae</taxon>
        <taxon>Thalictrum</taxon>
    </lineage>
</organism>
<dbReference type="AlphaFoldDB" id="A0A7J6VLK6"/>
<dbReference type="Pfam" id="PF12776">
    <property type="entry name" value="Myb_DNA-bind_3"/>
    <property type="match status" value="1"/>
</dbReference>